<reference evidence="4" key="2">
    <citation type="journal article" date="2025" name="Sci. Adv.">
        <title>Dimeric assembly of F&lt;sub&gt;1&lt;/sub&gt;-like ATPase for the gliding motility of &lt;i&gt;Mycoplasma&lt;/i&gt;.</title>
        <authorList>
            <person name="Toyonaga T."/>
            <person name="Kato T."/>
            <person name="Kawamoto A."/>
            <person name="Miyata T."/>
            <person name="Kawakami K."/>
            <person name="Fujita J."/>
            <person name="Hamaguchi T."/>
            <person name="Namba K."/>
            <person name="Miyata M."/>
        </authorList>
    </citation>
    <scope>STRUCTURE BY ELECTRON MICROSCOPY (3.20 ANGSTROMS)</scope>
</reference>
<dbReference type="EMDB" id="EMD-60718"/>
<dbReference type="STRING" id="267748.MMOB1630"/>
<dbReference type="Proteomes" id="UP000009072">
    <property type="component" value="Chromosome"/>
</dbReference>
<organism evidence="2 3">
    <name type="scientific">Mycoplasma mobile (strain ATCC 43663 / 163K / NCTC 11711)</name>
    <name type="common">Mesomycoplasma mobile</name>
    <dbReference type="NCBI Taxonomy" id="267748"/>
    <lineage>
        <taxon>Bacteria</taxon>
        <taxon>Bacillati</taxon>
        <taxon>Mycoplasmatota</taxon>
        <taxon>Mycoplasmoidales</taxon>
        <taxon>Metamycoplasmataceae</taxon>
        <taxon>Mesomycoplasma</taxon>
    </lineage>
</organism>
<evidence type="ECO:0007829" key="4">
    <source>
        <dbReference type="PDB" id="9IO5"/>
    </source>
</evidence>
<dbReference type="RefSeq" id="WP_011264683.1">
    <property type="nucleotide sequence ID" value="NC_006908.1"/>
</dbReference>
<dbReference type="EMBL" id="AE017308">
    <property type="protein sequence ID" value="AAT27649.1"/>
    <property type="molecule type" value="Genomic_DNA"/>
</dbReference>
<dbReference type="SMR" id="Q6KIC7"/>
<protein>
    <submittedName>
        <fullName evidence="2">Expressed protein</fullName>
    </submittedName>
</protein>
<name>Q6KIC7_MYCM1</name>
<dbReference type="NCBIfam" id="NF045862">
    <property type="entry name" value="glide_MMOB1630"/>
    <property type="match status" value="1"/>
</dbReference>
<evidence type="ECO:0000313" key="3">
    <source>
        <dbReference type="Proteomes" id="UP000009072"/>
    </source>
</evidence>
<evidence type="ECO:0000313" key="2">
    <source>
        <dbReference type="EMBL" id="AAT27649.1"/>
    </source>
</evidence>
<dbReference type="eggNOG" id="ENOG5032GAH">
    <property type="taxonomic scope" value="Bacteria"/>
</dbReference>
<proteinExistence type="evidence at protein level"/>
<feature type="coiled-coil region" evidence="1">
    <location>
        <begin position="265"/>
        <end position="299"/>
    </location>
</feature>
<keyword evidence="1" id="KW-0175">Coiled coil</keyword>
<dbReference type="AlphaFoldDB" id="Q6KIC7"/>
<dbReference type="KEGG" id="mmo:MMOB1630"/>
<accession>Q6KIC7</accession>
<keyword evidence="3" id="KW-1185">Reference proteome</keyword>
<keyword evidence="4" id="KW-0002">3D-structure</keyword>
<dbReference type="OrthoDB" id="398634at2"/>
<dbReference type="PDB" id="9IO5">
    <property type="method" value="EM"/>
    <property type="resolution" value="3.20 A"/>
    <property type="chains" value="G/N=1-336"/>
</dbReference>
<gene>
    <name evidence="2" type="ordered locus">MMOB1630</name>
</gene>
<sequence length="336" mass="39748">MKRKDVEEKKQNLDFYHNYIDISKIKVLQKLNEEIASLNMLKLQKGESHYLLNRIINKWFPHNSNIYHELHHENDRKELYILIDPKKLDLFSEALLRKLSQTVKERIRPDKDFVITVGTNVDNIARQLNLNIIDHYDLDLFNQIDDFANRIGELVDVGLNNKIFNYVSLLIAQSSTKNNGGLVQERIVPFNTKNIKVWNESNQDENGMPIVSEENEVEIMSYAKTLRNINFKKHTWLPNINTFYEQFVKSVFKQELFEFKSISVIEELKIELQLLDEKKKRLEEQKKELILKWNRARKEEATLQSTLLFSAFKVKNQKSTRDEILRLSKGKNRNGA</sequence>
<reference evidence="2 3" key="1">
    <citation type="journal article" date="2004" name="Genome Res.">
        <title>The complete genome and proteome of Mycoplasma mobile.</title>
        <authorList>
            <person name="Jaffe J.D."/>
            <person name="Stange-Thomann N."/>
            <person name="Smith C."/>
            <person name="DeCaprio D."/>
            <person name="Fisher S."/>
            <person name="Butler J."/>
            <person name="Calvo S."/>
            <person name="Elkins T."/>
            <person name="FitzGerald M.G."/>
            <person name="Hafez N."/>
            <person name="Kodira C.D."/>
            <person name="Major J."/>
            <person name="Wang S."/>
            <person name="Wilkinson J."/>
            <person name="Nicol R."/>
            <person name="Nusbaum C."/>
            <person name="Birren B."/>
            <person name="Berg H.C."/>
            <person name="Church G.M."/>
        </authorList>
    </citation>
    <scope>NUCLEOTIDE SEQUENCE [LARGE SCALE GENOMIC DNA]</scope>
    <source>
        <strain evidence="3">ATCC 43663 / 163K / NCTC 11711</strain>
    </source>
</reference>
<evidence type="ECO:0000256" key="1">
    <source>
        <dbReference type="SAM" id="Coils"/>
    </source>
</evidence>
<dbReference type="HOGENOM" id="CLU_723255_0_0_14"/>